<evidence type="ECO:0000259" key="1">
    <source>
        <dbReference type="Pfam" id="PF01575"/>
    </source>
</evidence>
<sequence>MALEKRIWVLETTNAITEQRTLPFEEVSVGDELPSIVKHPDPRQLVMYAGASQDFVAIHYDLNVARAAGHPNVIIHGALKSAWLGELVTSWMGSSGRLLELDVSYRAIDFPGDDATCVGKVTGVRIEHGIGLVELEVGLRNPDGIITTPGRALVSIPITKSDE</sequence>
<accession>A0A382TT92</accession>
<protein>
    <recommendedName>
        <fullName evidence="1">MaoC-like domain-containing protein</fullName>
    </recommendedName>
</protein>
<dbReference type="InterPro" id="IPR029069">
    <property type="entry name" value="HotDog_dom_sf"/>
</dbReference>
<proteinExistence type="predicted"/>
<dbReference type="Gene3D" id="3.10.129.10">
    <property type="entry name" value="Hotdog Thioesterase"/>
    <property type="match status" value="1"/>
</dbReference>
<gene>
    <name evidence="2" type="ORF">METZ01_LOCUS377542</name>
</gene>
<evidence type="ECO:0000313" key="2">
    <source>
        <dbReference type="EMBL" id="SVD24688.1"/>
    </source>
</evidence>
<dbReference type="InterPro" id="IPR002539">
    <property type="entry name" value="MaoC-like_dom"/>
</dbReference>
<name>A0A382TT92_9ZZZZ</name>
<dbReference type="SUPFAM" id="SSF54637">
    <property type="entry name" value="Thioesterase/thiol ester dehydrase-isomerase"/>
    <property type="match status" value="1"/>
</dbReference>
<organism evidence="2">
    <name type="scientific">marine metagenome</name>
    <dbReference type="NCBI Taxonomy" id="408172"/>
    <lineage>
        <taxon>unclassified sequences</taxon>
        <taxon>metagenomes</taxon>
        <taxon>ecological metagenomes</taxon>
    </lineage>
</organism>
<dbReference type="AlphaFoldDB" id="A0A382TT92"/>
<feature type="domain" description="MaoC-like" evidence="1">
    <location>
        <begin position="42"/>
        <end position="134"/>
    </location>
</feature>
<dbReference type="EMBL" id="UINC01138624">
    <property type="protein sequence ID" value="SVD24688.1"/>
    <property type="molecule type" value="Genomic_DNA"/>
</dbReference>
<reference evidence="2" key="1">
    <citation type="submission" date="2018-05" db="EMBL/GenBank/DDBJ databases">
        <authorList>
            <person name="Lanie J.A."/>
            <person name="Ng W.-L."/>
            <person name="Kazmierczak K.M."/>
            <person name="Andrzejewski T.M."/>
            <person name="Davidsen T.M."/>
            <person name="Wayne K.J."/>
            <person name="Tettelin H."/>
            <person name="Glass J.I."/>
            <person name="Rusch D."/>
            <person name="Podicherti R."/>
            <person name="Tsui H.-C.T."/>
            <person name="Winkler M.E."/>
        </authorList>
    </citation>
    <scope>NUCLEOTIDE SEQUENCE</scope>
</reference>
<dbReference type="Pfam" id="PF01575">
    <property type="entry name" value="MaoC_dehydratas"/>
    <property type="match status" value="1"/>
</dbReference>